<dbReference type="EMBL" id="BMXF01000001">
    <property type="protein sequence ID" value="GHB56227.1"/>
    <property type="molecule type" value="Genomic_DNA"/>
</dbReference>
<organism evidence="1 2">
    <name type="scientific">Persicitalea jodogahamensis</name>
    <dbReference type="NCBI Taxonomy" id="402147"/>
    <lineage>
        <taxon>Bacteria</taxon>
        <taxon>Pseudomonadati</taxon>
        <taxon>Bacteroidota</taxon>
        <taxon>Cytophagia</taxon>
        <taxon>Cytophagales</taxon>
        <taxon>Spirosomataceae</taxon>
        <taxon>Persicitalea</taxon>
    </lineage>
</organism>
<dbReference type="Proteomes" id="UP000598271">
    <property type="component" value="Unassembled WGS sequence"/>
</dbReference>
<dbReference type="AlphaFoldDB" id="A0A8J3G868"/>
<name>A0A8J3G868_9BACT</name>
<accession>A0A8J3G868</accession>
<keyword evidence="2" id="KW-1185">Reference proteome</keyword>
<proteinExistence type="predicted"/>
<reference evidence="1 2" key="1">
    <citation type="journal article" date="2014" name="Int. J. Syst. Evol. Microbiol.">
        <title>Complete genome sequence of Corynebacterium casei LMG S-19264T (=DSM 44701T), isolated from a smear-ripened cheese.</title>
        <authorList>
            <consortium name="US DOE Joint Genome Institute (JGI-PGF)"/>
            <person name="Walter F."/>
            <person name="Albersmeier A."/>
            <person name="Kalinowski J."/>
            <person name="Ruckert C."/>
        </authorList>
    </citation>
    <scope>NUCLEOTIDE SEQUENCE [LARGE SCALE GENOMIC DNA]</scope>
    <source>
        <strain evidence="1 2">KCTC 12866</strain>
    </source>
</reference>
<protein>
    <submittedName>
        <fullName evidence="1">Uncharacterized protein</fullName>
    </submittedName>
</protein>
<sequence length="323" mass="37692">MLNYQKMEDEIEELHENHTFIFMEKPQVAMKKPILLLKRDLTKPILQALDRIEKIRQRKANNVDSIILEGLFVLAVSSFENSLNDTLRILLLNIPQKLDIKSENITKKDLIEGSPLKQAVENRIVAISYKSLQEMLNLFVEITGINESTVAENEMNELLEIKATRNLLIHNNLVENSIYNQTSGPNRRSPVGIERKLVIDQDYLYQALSLLRDLLRRLECELSRKYIHYTKIRAIKALFNYVFQTPVMVFENEFEVDITKDTIGLIKSSDRKKSLSSSERFYYDIWIAHSHGNKFELESGKFFSISDKDKFAYFIKNINLLMP</sequence>
<evidence type="ECO:0000313" key="2">
    <source>
        <dbReference type="Proteomes" id="UP000598271"/>
    </source>
</evidence>
<evidence type="ECO:0000313" key="1">
    <source>
        <dbReference type="EMBL" id="GHB56227.1"/>
    </source>
</evidence>
<gene>
    <name evidence="1" type="ORF">GCM10007390_06920</name>
</gene>
<comment type="caution">
    <text evidence="1">The sequence shown here is derived from an EMBL/GenBank/DDBJ whole genome shotgun (WGS) entry which is preliminary data.</text>
</comment>